<organism evidence="2 3">
    <name type="scientific">Dioscorea zingiberensis</name>
    <dbReference type="NCBI Taxonomy" id="325984"/>
    <lineage>
        <taxon>Eukaryota</taxon>
        <taxon>Viridiplantae</taxon>
        <taxon>Streptophyta</taxon>
        <taxon>Embryophyta</taxon>
        <taxon>Tracheophyta</taxon>
        <taxon>Spermatophyta</taxon>
        <taxon>Magnoliopsida</taxon>
        <taxon>Liliopsida</taxon>
        <taxon>Dioscoreales</taxon>
        <taxon>Dioscoreaceae</taxon>
        <taxon>Dioscorea</taxon>
    </lineage>
</organism>
<accession>A0A9D5H385</accession>
<comment type="caution">
    <text evidence="2">The sequence shown here is derived from an EMBL/GenBank/DDBJ whole genome shotgun (WGS) entry which is preliminary data.</text>
</comment>
<protein>
    <submittedName>
        <fullName evidence="2">Uncharacterized protein</fullName>
    </submittedName>
</protein>
<proteinExistence type="predicted"/>
<feature type="region of interest" description="Disordered" evidence="1">
    <location>
        <begin position="1"/>
        <end position="25"/>
    </location>
</feature>
<dbReference type="AlphaFoldDB" id="A0A9D5H385"/>
<dbReference type="Proteomes" id="UP001085076">
    <property type="component" value="Unassembled WGS sequence"/>
</dbReference>
<gene>
    <name evidence="2" type="ORF">J5N97_001120</name>
</gene>
<evidence type="ECO:0000313" key="3">
    <source>
        <dbReference type="Proteomes" id="UP001085076"/>
    </source>
</evidence>
<reference evidence="2 3" key="1">
    <citation type="journal article" date="2022" name="Hortic Res">
        <title>The genome of Dioscorea zingiberensis sheds light on the biosynthesis, origin and evolution of the medicinally important diosgenin saponins.</title>
        <authorList>
            <person name="Li Y."/>
            <person name="Tan C."/>
            <person name="Li Z."/>
            <person name="Guo J."/>
            <person name="Li S."/>
            <person name="Chen X."/>
            <person name="Wang C."/>
            <person name="Dai X."/>
            <person name="Yang H."/>
            <person name="Song W."/>
            <person name="Hou L."/>
            <person name="Xu J."/>
            <person name="Tong Z."/>
            <person name="Xu A."/>
            <person name="Yuan X."/>
            <person name="Wang W."/>
            <person name="Yang Q."/>
            <person name="Chen L."/>
            <person name="Sun Z."/>
            <person name="Wang K."/>
            <person name="Pan B."/>
            <person name="Chen J."/>
            <person name="Bao Y."/>
            <person name="Liu F."/>
            <person name="Qi X."/>
            <person name="Gang D.R."/>
            <person name="Wen J."/>
            <person name="Li J."/>
        </authorList>
    </citation>
    <scope>NUCLEOTIDE SEQUENCE [LARGE SCALE GENOMIC DNA]</scope>
    <source>
        <strain evidence="2">Dzin_1.0</strain>
    </source>
</reference>
<dbReference type="EMBL" id="JAGGNH010000014">
    <property type="protein sequence ID" value="KAJ0961623.1"/>
    <property type="molecule type" value="Genomic_DNA"/>
</dbReference>
<keyword evidence="3" id="KW-1185">Reference proteome</keyword>
<name>A0A9D5H385_9LILI</name>
<dbReference type="OrthoDB" id="442947at2759"/>
<sequence>MEALKSIYGSDSDDDARDGEPPMNGVEFKEGTMLCMFTFQMTKKMQIPLLYAEAIIGIEGKRISYIRNLFRDIESQRLEVTEIMMQAKDHILRCQLQAIIHLNRMVDMSHLT</sequence>
<evidence type="ECO:0000313" key="2">
    <source>
        <dbReference type="EMBL" id="KAJ0961623.1"/>
    </source>
</evidence>
<evidence type="ECO:0000256" key="1">
    <source>
        <dbReference type="SAM" id="MobiDB-lite"/>
    </source>
</evidence>